<comment type="caution">
    <text evidence="1">The sequence shown here is derived from an EMBL/GenBank/DDBJ whole genome shotgun (WGS) entry which is preliminary data.</text>
</comment>
<proteinExistence type="predicted"/>
<accession>A0ABU5USC9</accession>
<dbReference type="EMBL" id="JAYGHK010000042">
    <property type="protein sequence ID" value="MEA5609161.1"/>
    <property type="molecule type" value="Genomic_DNA"/>
</dbReference>
<reference evidence="1 2" key="1">
    <citation type="submission" date="2023-12" db="EMBL/GenBank/DDBJ databases">
        <title>Baltic Sea Cyanobacteria.</title>
        <authorList>
            <person name="Delbaje E."/>
            <person name="Fewer D.P."/>
            <person name="Shishido T.K."/>
        </authorList>
    </citation>
    <scope>NUCLEOTIDE SEQUENCE [LARGE SCALE GENOMIC DNA]</scope>
    <source>
        <strain evidence="1 2">UHCC 0060</strain>
    </source>
</reference>
<sequence length="151" mass="17397">MADFFEFEADFVNSLRCIPMQVRYKLDTSGIKLKLSHWHQMTQDERAALVELPCNTQTEIQAYQNYLQQLILERTGNPVAKLPIEPNPLWMDSQTVPASIQEKAQEMGITLTLQQWTALTPLQRFALIKLSRPGHENKNFSRAIAEFHLLA</sequence>
<evidence type="ECO:0000313" key="2">
    <source>
        <dbReference type="Proteomes" id="UP001303285"/>
    </source>
</evidence>
<dbReference type="RefSeq" id="WP_006196199.1">
    <property type="nucleotide sequence ID" value="NZ_JAYGHK010000042.1"/>
</dbReference>
<dbReference type="InterPro" id="IPR013481">
    <property type="entry name" value="NarM"/>
</dbReference>
<dbReference type="NCBIfam" id="TIGR02664">
    <property type="entry name" value="nitr_red_assoc"/>
    <property type="match status" value="1"/>
</dbReference>
<gene>
    <name evidence="1" type="ORF">VB695_13980</name>
</gene>
<dbReference type="Pfam" id="PF09655">
    <property type="entry name" value="Nitr_red_assoc"/>
    <property type="match status" value="1"/>
</dbReference>
<protein>
    <submittedName>
        <fullName evidence="1">Nitrate reductase associated protein</fullName>
    </submittedName>
</protein>
<name>A0ABU5USC9_NODSP</name>
<evidence type="ECO:0000313" key="1">
    <source>
        <dbReference type="EMBL" id="MEA5609161.1"/>
    </source>
</evidence>
<organism evidence="1 2">
    <name type="scientific">Nodularia spumigena UHCC 0060</name>
    <dbReference type="NCBI Taxonomy" id="3110300"/>
    <lineage>
        <taxon>Bacteria</taxon>
        <taxon>Bacillati</taxon>
        <taxon>Cyanobacteriota</taxon>
        <taxon>Cyanophyceae</taxon>
        <taxon>Nostocales</taxon>
        <taxon>Nodulariaceae</taxon>
        <taxon>Nodularia</taxon>
    </lineage>
</organism>
<dbReference type="Proteomes" id="UP001303285">
    <property type="component" value="Unassembled WGS sequence"/>
</dbReference>
<keyword evidence="2" id="KW-1185">Reference proteome</keyword>